<dbReference type="Gene3D" id="3.30.420.40">
    <property type="match status" value="2"/>
</dbReference>
<dbReference type="InterPro" id="IPR036388">
    <property type="entry name" value="WH-like_DNA-bd_sf"/>
</dbReference>
<dbReference type="Proteomes" id="UP000067689">
    <property type="component" value="Chromosome"/>
</dbReference>
<gene>
    <name evidence="2" type="ORF">AERYTH_09580</name>
</gene>
<dbReference type="Gene3D" id="1.10.10.10">
    <property type="entry name" value="Winged helix-like DNA-binding domain superfamily/Winged helix DNA-binding domain"/>
    <property type="match status" value="1"/>
</dbReference>
<evidence type="ECO:0000313" key="2">
    <source>
        <dbReference type="EMBL" id="ALX04931.1"/>
    </source>
</evidence>
<evidence type="ECO:0008006" key="4">
    <source>
        <dbReference type="Google" id="ProtNLM"/>
    </source>
</evidence>
<dbReference type="CDD" id="cd24076">
    <property type="entry name" value="ASKHA_ATPase_ROK_BsXylR-like"/>
    <property type="match status" value="1"/>
</dbReference>
<dbReference type="AlphaFoldDB" id="A0A0U3KJD2"/>
<dbReference type="InterPro" id="IPR036390">
    <property type="entry name" value="WH_DNA-bd_sf"/>
</dbReference>
<reference evidence="2 3" key="1">
    <citation type="journal article" date="1991" name="Int. J. Syst. Bacteriol.">
        <title>Description of the erythromycin-producing bacterium Arthrobacter sp. strain NRRL B-3381 as Aeromicrobium erythreum gen. nov., sp. nov.</title>
        <authorList>
            <person name="Miller E.S."/>
            <person name="Woese C.R."/>
            <person name="Brenner S."/>
        </authorList>
    </citation>
    <scope>NUCLEOTIDE SEQUENCE [LARGE SCALE GENOMIC DNA]</scope>
    <source>
        <strain evidence="2 3">AR18</strain>
    </source>
</reference>
<dbReference type="KEGG" id="aer:AERYTH_09580"/>
<accession>A0A0U3KJD2</accession>
<dbReference type="SUPFAM" id="SSF46785">
    <property type="entry name" value="Winged helix' DNA-binding domain"/>
    <property type="match status" value="1"/>
</dbReference>
<comment type="similarity">
    <text evidence="1">Belongs to the ROK (NagC/XylR) family.</text>
</comment>
<dbReference type="OrthoDB" id="3225083at2"/>
<dbReference type="PANTHER" id="PTHR18964">
    <property type="entry name" value="ROK (REPRESSOR, ORF, KINASE) FAMILY"/>
    <property type="match status" value="1"/>
</dbReference>
<dbReference type="RefSeq" id="WP_067857780.1">
    <property type="nucleotide sequence ID" value="NZ_CP011502.1"/>
</dbReference>
<dbReference type="PATRIC" id="fig|2041.4.peg.2004"/>
<evidence type="ECO:0000256" key="1">
    <source>
        <dbReference type="ARBA" id="ARBA00006479"/>
    </source>
</evidence>
<organism evidence="2 3">
    <name type="scientific">Aeromicrobium erythreum</name>
    <dbReference type="NCBI Taxonomy" id="2041"/>
    <lineage>
        <taxon>Bacteria</taxon>
        <taxon>Bacillati</taxon>
        <taxon>Actinomycetota</taxon>
        <taxon>Actinomycetes</taxon>
        <taxon>Propionibacteriales</taxon>
        <taxon>Nocardioidaceae</taxon>
        <taxon>Aeromicrobium</taxon>
    </lineage>
</organism>
<dbReference type="SUPFAM" id="SSF53067">
    <property type="entry name" value="Actin-like ATPase domain"/>
    <property type="match status" value="1"/>
</dbReference>
<dbReference type="InterPro" id="IPR000600">
    <property type="entry name" value="ROK"/>
</dbReference>
<sequence>MPPAAPDQLRRANTALVLRTLRDHGPGSRSALARRTGLAKATVGAIVGELAEHAVVVEGEASSQGRGRPSTPVGLVAGSVLGLGLEVNVDYVAAALVDLAGSRVLTTTREVPQGGDALDVLEGLALEVRREAPGRIVGAHLAVPGLVERDHATVRLAPNLGWTDTRPGDRLAASLGLPVQVDNDANLAAVAEATHGAARGTASSLYITGTVGIGGGIVQDGRLVRGSGFAGEVGHMPVGQPDRRCACGRLGCWEATVGLRPTLAAVDVTGEGTPMERAAQVAKRASTDPAAADVLRSLATDLGRGLAALCTVLDPETVVLGGYFQPLAPWILDDADATLADRLPSADAHRPTLRVGELGIEAAALGAAEQALADVLSGVAAL</sequence>
<name>A0A0U3KJD2_9ACTN</name>
<dbReference type="EMBL" id="CP011502">
    <property type="protein sequence ID" value="ALX04931.1"/>
    <property type="molecule type" value="Genomic_DNA"/>
</dbReference>
<dbReference type="InterPro" id="IPR043129">
    <property type="entry name" value="ATPase_NBD"/>
</dbReference>
<keyword evidence="3" id="KW-1185">Reference proteome</keyword>
<protein>
    <recommendedName>
        <fullName evidence="4">ROK family transcriptional regulator</fullName>
    </recommendedName>
</protein>
<proteinExistence type="inferred from homology"/>
<dbReference type="Pfam" id="PF00480">
    <property type="entry name" value="ROK"/>
    <property type="match status" value="1"/>
</dbReference>
<evidence type="ECO:0000313" key="3">
    <source>
        <dbReference type="Proteomes" id="UP000067689"/>
    </source>
</evidence>
<dbReference type="PANTHER" id="PTHR18964:SF149">
    <property type="entry name" value="BIFUNCTIONAL UDP-N-ACETYLGLUCOSAMINE 2-EPIMERASE_N-ACETYLMANNOSAMINE KINASE"/>
    <property type="match status" value="1"/>
</dbReference>
<dbReference type="STRING" id="2041.AERYTH_09580"/>